<name>A0AA96WM31_9CYAN</name>
<proteinExistence type="predicted"/>
<sequence>MIITDLNYLQSADDNIEGGYYFGPSSKTLVTAKITEVLDIKKNFVGKTLVIGNFAGAEATANAMGKDTSTQAISSTTVVQGKGSSSNATSVSATNGYYFRW</sequence>
<dbReference type="EMBL" id="CP053586">
    <property type="protein sequence ID" value="WNZ24801.1"/>
    <property type="molecule type" value="Genomic_DNA"/>
</dbReference>
<dbReference type="RefSeq" id="WP_316430769.1">
    <property type="nucleotide sequence ID" value="NZ_CP053586.1"/>
</dbReference>
<dbReference type="AlphaFoldDB" id="A0AA96WM31"/>
<organism evidence="1">
    <name type="scientific">Leptolyngbya sp. NK1-12</name>
    <dbReference type="NCBI Taxonomy" id="2547451"/>
    <lineage>
        <taxon>Bacteria</taxon>
        <taxon>Bacillati</taxon>
        <taxon>Cyanobacteriota</taxon>
        <taxon>Cyanophyceae</taxon>
        <taxon>Leptolyngbyales</taxon>
        <taxon>Leptolyngbyaceae</taxon>
        <taxon>Leptolyngbya group</taxon>
        <taxon>Leptolyngbya</taxon>
    </lineage>
</organism>
<protein>
    <submittedName>
        <fullName evidence="1">Uncharacterized protein</fullName>
    </submittedName>
</protein>
<accession>A0AA96WM31</accession>
<reference evidence="1" key="1">
    <citation type="submission" date="2020-05" db="EMBL/GenBank/DDBJ databases">
        <authorList>
            <person name="Zhu T."/>
            <person name="Keshari N."/>
            <person name="Lu X."/>
        </authorList>
    </citation>
    <scope>NUCLEOTIDE SEQUENCE</scope>
    <source>
        <strain evidence="1">NK1-12</strain>
    </source>
</reference>
<gene>
    <name evidence="1" type="ORF">HJG54_19425</name>
</gene>
<evidence type="ECO:0000313" key="1">
    <source>
        <dbReference type="EMBL" id="WNZ24801.1"/>
    </source>
</evidence>